<dbReference type="PROSITE" id="PS50075">
    <property type="entry name" value="CARRIER"/>
    <property type="match status" value="1"/>
</dbReference>
<dbReference type="InterPro" id="IPR017938">
    <property type="entry name" value="Riboflavin_synthase-like_b-brl"/>
</dbReference>
<dbReference type="Gene3D" id="1.10.1200.10">
    <property type="entry name" value="ACP-like"/>
    <property type="match status" value="1"/>
</dbReference>
<dbReference type="Gene3D" id="3.10.120.10">
    <property type="entry name" value="Cytochrome b5-like heme/steroid binding domain"/>
    <property type="match status" value="1"/>
</dbReference>
<evidence type="ECO:0008006" key="18">
    <source>
        <dbReference type="Google" id="ProtNLM"/>
    </source>
</evidence>
<dbReference type="Gene3D" id="3.40.366.10">
    <property type="entry name" value="Malonyl-Coenzyme A Acyl Carrier Protein, domain 2"/>
    <property type="match status" value="1"/>
</dbReference>
<dbReference type="CDD" id="cd05195">
    <property type="entry name" value="enoyl_red"/>
    <property type="match status" value="1"/>
</dbReference>
<dbReference type="InterPro" id="IPR049552">
    <property type="entry name" value="PKS_DH_N"/>
</dbReference>
<dbReference type="PANTHER" id="PTHR43775">
    <property type="entry name" value="FATTY ACID SYNTHASE"/>
    <property type="match status" value="1"/>
</dbReference>
<evidence type="ECO:0000256" key="1">
    <source>
        <dbReference type="ARBA" id="ARBA00001974"/>
    </source>
</evidence>
<dbReference type="Pfam" id="PF00698">
    <property type="entry name" value="Acyl_transf_1"/>
    <property type="match status" value="1"/>
</dbReference>
<dbReference type="InterPro" id="IPR050091">
    <property type="entry name" value="PKS_NRPS_Biosynth_Enz"/>
</dbReference>
<feature type="region of interest" description="N-terminal hotdog fold" evidence="9">
    <location>
        <begin position="1750"/>
        <end position="1886"/>
    </location>
</feature>
<dbReference type="SMART" id="SM00823">
    <property type="entry name" value="PKS_PP"/>
    <property type="match status" value="1"/>
</dbReference>
<evidence type="ECO:0000313" key="17">
    <source>
        <dbReference type="Proteomes" id="UP000053475"/>
    </source>
</evidence>
<feature type="domain" description="FAD-binding FR-type" evidence="13">
    <location>
        <begin position="232"/>
        <end position="331"/>
    </location>
</feature>
<gene>
    <name evidence="16" type="ORF">HK57_00312</name>
</gene>
<dbReference type="SMART" id="SM00825">
    <property type="entry name" value="PKS_KS"/>
    <property type="match status" value="1"/>
</dbReference>
<dbReference type="InterPro" id="IPR001433">
    <property type="entry name" value="OxRdtase_FAD/NAD-bd"/>
</dbReference>
<dbReference type="InterPro" id="IPR020843">
    <property type="entry name" value="ER"/>
</dbReference>
<dbReference type="Gene3D" id="3.30.70.3290">
    <property type="match status" value="1"/>
</dbReference>
<evidence type="ECO:0000256" key="9">
    <source>
        <dbReference type="PROSITE-ProRule" id="PRU01363"/>
    </source>
</evidence>
<dbReference type="PROSITE" id="PS00606">
    <property type="entry name" value="KS3_1"/>
    <property type="match status" value="1"/>
</dbReference>
<evidence type="ECO:0000256" key="8">
    <source>
        <dbReference type="ARBA" id="ARBA00023268"/>
    </source>
</evidence>
<dbReference type="InterPro" id="IPR016039">
    <property type="entry name" value="Thiolase-like"/>
</dbReference>
<proteinExistence type="predicted"/>
<feature type="domain" description="PKS/mFAS DH" evidence="15">
    <location>
        <begin position="1750"/>
        <end position="2064"/>
    </location>
</feature>
<dbReference type="InterPro" id="IPR001227">
    <property type="entry name" value="Ac_transferase_dom_sf"/>
</dbReference>
<dbReference type="PROSITE" id="PS52019">
    <property type="entry name" value="PKS_MFAS_DH"/>
    <property type="match status" value="1"/>
</dbReference>
<dbReference type="Gene3D" id="3.40.50.80">
    <property type="entry name" value="Nucleotide-binding domain of ferredoxin-NADP reductase (FNR) module"/>
    <property type="match status" value="1"/>
</dbReference>
<feature type="region of interest" description="C-terminal hotdog fold" evidence="9">
    <location>
        <begin position="1904"/>
        <end position="2064"/>
    </location>
</feature>
<dbReference type="InterPro" id="IPR020807">
    <property type="entry name" value="PKS_DH"/>
</dbReference>
<dbReference type="Pfam" id="PF00109">
    <property type="entry name" value="ketoacyl-synt"/>
    <property type="match status" value="1"/>
</dbReference>
<dbReference type="PANTHER" id="PTHR43775:SF29">
    <property type="entry name" value="ASPERFURANONE POLYKETIDE SYNTHASE AFOG-RELATED"/>
    <property type="match status" value="1"/>
</dbReference>
<feature type="domain" description="Ketosynthase family 3 (KS3)" evidence="14">
    <location>
        <begin position="786"/>
        <end position="1215"/>
    </location>
</feature>
<evidence type="ECO:0000256" key="4">
    <source>
        <dbReference type="ARBA" id="ARBA00022630"/>
    </source>
</evidence>
<dbReference type="InterPro" id="IPR006162">
    <property type="entry name" value="Ppantetheine_attach_site"/>
</dbReference>
<reference evidence="16 17" key="1">
    <citation type="submission" date="2014-11" db="EMBL/GenBank/DDBJ databases">
        <title>Genomics derived discovery of secondary metabolites biosynthetic gene clusters in Aspergillus ustus.</title>
        <authorList>
            <person name="Pi B."/>
            <person name="Dai F."/>
            <person name="Song X."/>
            <person name="Zhu C."/>
            <person name="Li H."/>
            <person name="Yu D."/>
        </authorList>
    </citation>
    <scope>NUCLEOTIDE SEQUENCE [LARGE SCALE GENOMIC DNA]</scope>
    <source>
        <strain evidence="16 17">3.3904</strain>
    </source>
</reference>
<dbReference type="InterPro" id="IPR036736">
    <property type="entry name" value="ACP-like_sf"/>
</dbReference>
<dbReference type="SUPFAM" id="SSF51735">
    <property type="entry name" value="NAD(P)-binding Rossmann-fold domains"/>
    <property type="match status" value="2"/>
</dbReference>
<dbReference type="InterPro" id="IPR020841">
    <property type="entry name" value="PKS_Beta-ketoAc_synthase_dom"/>
</dbReference>
<dbReference type="InterPro" id="IPR036400">
    <property type="entry name" value="Cyt_B5-like_heme/steroid_sf"/>
</dbReference>
<dbReference type="Pfam" id="PF00173">
    <property type="entry name" value="Cyt-b5"/>
    <property type="match status" value="1"/>
</dbReference>
<dbReference type="SUPFAM" id="SSF47336">
    <property type="entry name" value="ACP-like"/>
    <property type="match status" value="1"/>
</dbReference>
<evidence type="ECO:0000259" key="14">
    <source>
        <dbReference type="PROSITE" id="PS52004"/>
    </source>
</evidence>
<dbReference type="InterPro" id="IPR008333">
    <property type="entry name" value="Cbr1-like_FAD-bd_dom"/>
</dbReference>
<dbReference type="InterPro" id="IPR049900">
    <property type="entry name" value="PKS_mFAS_DH"/>
</dbReference>
<protein>
    <recommendedName>
        <fullName evidence="18">Polyketide synthase</fullName>
    </recommendedName>
</protein>
<dbReference type="Proteomes" id="UP000053475">
    <property type="component" value="Unassembled WGS sequence"/>
</dbReference>
<evidence type="ECO:0000256" key="2">
    <source>
        <dbReference type="ARBA" id="ARBA00022450"/>
    </source>
</evidence>
<dbReference type="InterPro" id="IPR049551">
    <property type="entry name" value="PKS_DH_C"/>
</dbReference>
<dbReference type="Pfam" id="PF21089">
    <property type="entry name" value="PKS_DH_N"/>
    <property type="match status" value="1"/>
</dbReference>
<dbReference type="Gene3D" id="3.90.180.10">
    <property type="entry name" value="Medium-chain alcohol dehydrogenases, catalytic domain"/>
    <property type="match status" value="1"/>
</dbReference>
<feature type="active site" description="Proton acceptor; for dehydratase activity" evidence="9">
    <location>
        <position position="1782"/>
    </location>
</feature>
<dbReference type="Pfam" id="PF14765">
    <property type="entry name" value="PS-DH"/>
    <property type="match status" value="1"/>
</dbReference>
<dbReference type="SMART" id="SM00826">
    <property type="entry name" value="PKS_DH"/>
    <property type="match status" value="1"/>
</dbReference>
<evidence type="ECO:0000256" key="7">
    <source>
        <dbReference type="ARBA" id="ARBA00023002"/>
    </source>
</evidence>
<dbReference type="InterPro" id="IPR018201">
    <property type="entry name" value="Ketoacyl_synth_AS"/>
</dbReference>
<dbReference type="InterPro" id="IPR017927">
    <property type="entry name" value="FAD-bd_FR_type"/>
</dbReference>
<dbReference type="SMART" id="SM00827">
    <property type="entry name" value="PKS_AT"/>
    <property type="match status" value="1"/>
</dbReference>
<dbReference type="SUPFAM" id="SSF52343">
    <property type="entry name" value="Ferredoxin reductase-like, C-terminal NADP-linked domain"/>
    <property type="match status" value="1"/>
</dbReference>
<dbReference type="PRINTS" id="PR00406">
    <property type="entry name" value="CYTB5RDTASE"/>
</dbReference>
<evidence type="ECO:0000256" key="10">
    <source>
        <dbReference type="SAM" id="MobiDB-lite"/>
    </source>
</evidence>
<dbReference type="InterPro" id="IPR014031">
    <property type="entry name" value="Ketoacyl_synth_C"/>
</dbReference>
<dbReference type="GO" id="GO:0004312">
    <property type="term" value="F:fatty acid synthase activity"/>
    <property type="evidence" value="ECO:0007669"/>
    <property type="project" value="TreeGrafter"/>
</dbReference>
<feature type="domain" description="Carrier" evidence="11">
    <location>
        <begin position="3135"/>
        <end position="3217"/>
    </location>
</feature>
<dbReference type="InterPro" id="IPR014043">
    <property type="entry name" value="Acyl_transferase_dom"/>
</dbReference>
<dbReference type="Gene3D" id="3.40.47.10">
    <property type="match status" value="1"/>
</dbReference>
<dbReference type="GO" id="GO:0030639">
    <property type="term" value="P:polyketide biosynthetic process"/>
    <property type="evidence" value="ECO:0007669"/>
    <property type="project" value="UniProtKB-ARBA"/>
</dbReference>
<evidence type="ECO:0000259" key="13">
    <source>
        <dbReference type="PROSITE" id="PS51384"/>
    </source>
</evidence>
<feature type="domain" description="Cytochrome b5 heme-binding" evidence="12">
    <location>
        <begin position="4"/>
        <end position="80"/>
    </location>
</feature>
<dbReference type="SMART" id="SM00822">
    <property type="entry name" value="PKS_KR"/>
    <property type="match status" value="1"/>
</dbReference>
<evidence type="ECO:0000256" key="6">
    <source>
        <dbReference type="ARBA" id="ARBA00022827"/>
    </source>
</evidence>
<keyword evidence="5" id="KW-0808">Transferase</keyword>
<dbReference type="SUPFAM" id="SSF55856">
    <property type="entry name" value="Cytochrome b5-like heme/steroid binding domain"/>
    <property type="match status" value="1"/>
</dbReference>
<evidence type="ECO:0000256" key="3">
    <source>
        <dbReference type="ARBA" id="ARBA00022553"/>
    </source>
</evidence>
<dbReference type="SMART" id="SM00829">
    <property type="entry name" value="PKS_ER"/>
    <property type="match status" value="1"/>
</dbReference>
<dbReference type="InterPro" id="IPR013968">
    <property type="entry name" value="PKS_KR"/>
</dbReference>
<dbReference type="Pfam" id="PF00175">
    <property type="entry name" value="NAD_binding_1"/>
    <property type="match status" value="1"/>
</dbReference>
<feature type="active site" description="Proton donor; for dehydratase activity" evidence="9">
    <location>
        <position position="1974"/>
    </location>
</feature>
<dbReference type="Gene3D" id="3.10.129.110">
    <property type="entry name" value="Polyketide synthase dehydratase"/>
    <property type="match status" value="1"/>
</dbReference>
<dbReference type="InterPro" id="IPR029058">
    <property type="entry name" value="AB_hydrolase_fold"/>
</dbReference>
<dbReference type="SUPFAM" id="SSF53901">
    <property type="entry name" value="Thiolase-like"/>
    <property type="match status" value="1"/>
</dbReference>
<keyword evidence="7" id="KW-0560">Oxidoreductase</keyword>
<dbReference type="CDD" id="cd00833">
    <property type="entry name" value="PKS"/>
    <property type="match status" value="1"/>
</dbReference>
<dbReference type="GO" id="GO:0031177">
    <property type="term" value="F:phosphopantetheine binding"/>
    <property type="evidence" value="ECO:0007669"/>
    <property type="project" value="InterPro"/>
</dbReference>
<dbReference type="InterPro" id="IPR011032">
    <property type="entry name" value="GroES-like_sf"/>
</dbReference>
<evidence type="ECO:0000259" key="12">
    <source>
        <dbReference type="PROSITE" id="PS50255"/>
    </source>
</evidence>
<keyword evidence="2" id="KW-0596">Phosphopantetheine</keyword>
<sequence>MGSRTSYTLADVARHSSPDDLWIVIEGNVYNVTDYREDHPGGDEILHQFAGKNVTTEFQDAGHSSDAYMRLKTLLVGRLDSKDMPPKDLTERESRSRIVPIAVVSDRDKHSTQEHTVIGKTMKKHGHLSSTVLARGLACVLYTFRQHDYWHGIQEYLAQAEALRVRSSGGWIGYLGGFLTATTINIAAATVLGLKAKNTILLRHRELEDYPRVRQHLLPLASKSSGMVSGKTTQQFLTLVDRQQIAPNVYKVRLQGDTVVIGLGQHLKLLAEIDRVVVQRSYTPVSPIGPSAEVDLIIKVYPKGQLGNYLLNLPLRSPVEIRGPFGRYSPSPAWKRLACIAGGTGISPIYQVMRHWRGEVTLLYGNQSCEDILLREELEQLVLQSPGRVKVHHVLSKPKQDWKGLTGWITRAMIQDLLPKPSSRTGFLVCGPDGMVRAIRGHFEAIHTDGEEKANLGKSSTRTTILNYGLSASIMPKILCLHGYGTSASILQHQLGPFMAAADPSYEFVFLEGEIECQKAQGLGHFVQGPFLCYNESFAPADIQDSCDLIDEMIETAGPFDGIMGFSQGGSVALSYLLQRQIDDGHHQAPPPFRWAVFFSTVIAFAPNDTFGSNILANLTDHEIRLLDGYPATDLSPLHPLTRALCETTARTFYSATTGGFISPGTPVVQFSKRDDPAQPRVFHPALLAERIRIPTVHITGRKDNSLMVGLSVLVQGLCDPRLVRTLTHSGGHNVPRAADDVRAAWAAVDRAIQQSQKQHPRIIEGKPPATPTMPSSNPRTYGDATEPIAIIGMATRFSGEATNPSKFWDMMVQGRTGHSAVPENRFDAESWYHPSHERRGTIQPRSGFFLREDPAVFDAPFFSMTAKEAAGMDPMQRKLLEISYEAFENAGIPMSKLPGSATGVYSGVMTNDYELMTAGDPMHLPQNAASGTSRAMLANRISWFYDLRGPSFALDTACSSSLYALHLACQSLQAGETEQALVAGVNLILAPNFISQLSSMHMLSADGKSHSFDSRANGYARGEALAAVVVKQLHQALADGDTIRAVIRGSGANQDGKTVGITIPNPQAQADLIRKTYATAGLGLDQTGYFEAHGTGTPVGDPIELSAIGASFGEHRGPDCPPLIVGSVKTNVGHTEGAAGLAGVVKTVLALETGVIPPLADFEELNEKLRLEDWKLALPLLKKGATPWPMSGLRRASVNSFGFGGANAHVILDDAYHYLRSRGLDGNHHTAPPLESTESSDSGLEIDSVNSDIGDGPSSKLLLFSTYDGAGIKRTEAAWSSHLTELFADSKGVDETIGINDLAYTLSDRRTAFDFRSFAVASSVQDLKTKLDKDGLPRLNRVSRRANPVFVFTGQGAQWPAMGRELLSNAVFRASIERSKAILEQEGCEWDVLQLLSDPKDQRIHVPAFSQPVCTIIQVAVVDLLRSWDIQPAATVGHSSGEVAAAYAAKLISQDEAVRVGYWRGFYSEQVKTRLGDVRGSMMAVGLSESQAALYLNRVPEGSVVIACVNSPSSVTLSGESQAIQTLETILQTDGHFARKLRVEVAYHSPHMKTVADEFLNAVGILDPQPSEIPMFSSVTETRIENPATTLVASYWMQNLISPVRFSGALTNLLNHTPSAKANNTRRRRTGVSVWSALIEIGPHEALKGPCRQIMSSLNTKLPDQIPYLSVLSRGQNAVETSLTAAGLLWASGHPVNIHAVNQYLGGGGGGERERLIPDLPPYAWNHEKSFWHEPAASMSARLRKEPRDDLLGVPVAQQNPFERSWQNYLSVAECPWQKDHVITGTVLYPGAGHLIMALEAAIRLAAADPAHHRPLKGVTFSDVHFDKGLVIPSSDDQGVETRLCTRPHENLLPDWYHYTLYSVNANGGWTKHSWGAFSLHYDDAISVQQAKREIGEYNAICNRASRPLAVESFYEQLHSIGTEYGPIFRNLVDAAAVPGAHSSVGTITIPDTRSVMPHEFEYPHLIHPATLDAIFHLIFVALGEGNALSESAIPTRVDRIYISTSDLPRGVGAKYTGFGRAERISARDTLGTIVVSDETWSAGPVIIVEGMTITEVSAGASATPNSLLTPAGQGRIATLEWKEDLDSLVGPVAEKWLMQQRETSAVDQAAGGGSASAAVQHLDAWLDLACFKSTDLRALVICPSNWEGGFDLVKKYGSKPGERYRFSQTTIIESSEHTVEVKADSLALHGVECSYAALETLVMDQLGVFDLIIAQQDVLAQLPYAPEKLLLKEGRVAVLGLHGVSEELQSATKCLVKEISAACEDGSNLQIAGLGLEIEPVIRGIEEVVLLQHADASSTAKGFEEQLTTRLTGIGARVRSATLAEVSNLAGQTVISLLEIDRPFVISWTPEEFEQFRQLTNARYLLWITRGGLLEAGRASLYYAPSTGLLRTVRVEKPQIRLPHLDFSPSLDLSSEHAVGMVICAFHSSIKASVKDKNLEMEYAECNGMLYIPRAQGHAALDYELALRGGKVNSIPGRLSEPGMARRLETSTTSTSSSPQTRWVPDETFGTKLADFEVEMQVSHVGLEHNKVEDFLRGKQLSQTPDLAHVAVGIVTKVGANVVRFLPGDQVLALKPAAFQTHLRVSEAAVHAAAPDVLFPAQAAILPLAAARAWHSLIDVAGFRAKQTVFVNGASDTLGRLTIQLAQLLKGEVFASVYSEAEQRTLMESYDIPADHIFSLEHPTAWTSDLRAAIGEGKLDIVINNAIAGPGVWSLSAVIAPGGCFVDLTQRLSPSLLDPKMFQWNVKLSFVDWASLTEPQLGALMGKTLDLVRTAALSPIEEVSVFSISDLPEALRAAVGQVQHPQQQQEEEAATRAPVVVELSAQATVPLLPSPPAPLHLRSDGTYILAGGLGALGLTIADNMCGHGAGHLVFLSRSGASSQRQQEALESFRARGSKVDVVKCDVTDQEQVKALAAHIREQLWNVRGIIQLAMVLRDSIFENMTFDKWETAFNPKIKGTWNLHAELPQEIDFFIILSSLSGIIGNTAQANYCAGNTYEDALAHYRRKLGLAATTLNVGLVTDASHFNENSTIEDYLRKYSHWIAAQVTDSELQHTITAVMRGGTVGDKNNEQQPPVPDQLLVGLSDNVRRDGDSLNLWPQDRKFDHRVSLLDNGGWSGADEKDSNRQKLQASTTVTQAHEIVEAALRLNVAAAMTASPDDIDVEKPLYAFGIDSLKAIEVRNWIFGELQADISVFEVLSPMSLSRLALKIVSKSTLVSADLVAEAATESVAA</sequence>
<dbReference type="GO" id="GO:0016491">
    <property type="term" value="F:oxidoreductase activity"/>
    <property type="evidence" value="ECO:0007669"/>
    <property type="project" value="UniProtKB-KW"/>
</dbReference>
<dbReference type="Pfam" id="PF00970">
    <property type="entry name" value="FAD_binding_6"/>
    <property type="match status" value="1"/>
</dbReference>
<keyword evidence="6" id="KW-0274">FAD</keyword>
<dbReference type="GO" id="GO:0004315">
    <property type="term" value="F:3-oxoacyl-[acyl-carrier-protein] synthase activity"/>
    <property type="evidence" value="ECO:0007669"/>
    <property type="project" value="InterPro"/>
</dbReference>
<keyword evidence="8" id="KW-0511">Multifunctional enzyme</keyword>
<dbReference type="PROSITE" id="PS52004">
    <property type="entry name" value="KS3_2"/>
    <property type="match status" value="1"/>
</dbReference>
<dbReference type="InterPro" id="IPR014030">
    <property type="entry name" value="Ketoacyl_synth_N"/>
</dbReference>
<name>A0A0C1E2Z0_ASPUT</name>
<dbReference type="Pfam" id="PF23114">
    <property type="entry name" value="NAD-bd_HRPKS_sdrA"/>
    <property type="match status" value="1"/>
</dbReference>
<dbReference type="InterPro" id="IPR039261">
    <property type="entry name" value="FNR_nucleotide-bd"/>
</dbReference>
<dbReference type="Gene3D" id="3.40.50.720">
    <property type="entry name" value="NAD(P)-binding Rossmann-like Domain"/>
    <property type="match status" value="1"/>
</dbReference>
<dbReference type="Pfam" id="PF02801">
    <property type="entry name" value="Ketoacyl-synt_C"/>
    <property type="match status" value="1"/>
</dbReference>
<dbReference type="SUPFAM" id="SSF52151">
    <property type="entry name" value="FabD/lysophospholipase-like"/>
    <property type="match status" value="1"/>
</dbReference>
<dbReference type="InterPro" id="IPR036291">
    <property type="entry name" value="NAD(P)-bd_dom_sf"/>
</dbReference>
<dbReference type="InterPro" id="IPR042104">
    <property type="entry name" value="PKS_dehydratase_sf"/>
</dbReference>
<dbReference type="Pfam" id="PF08659">
    <property type="entry name" value="KR"/>
    <property type="match status" value="1"/>
</dbReference>
<dbReference type="InterPro" id="IPR001199">
    <property type="entry name" value="Cyt_B5-like_heme/steroid-bd"/>
</dbReference>
<feature type="region of interest" description="Disordered" evidence="10">
    <location>
        <begin position="755"/>
        <end position="780"/>
    </location>
</feature>
<dbReference type="SUPFAM" id="SSF55048">
    <property type="entry name" value="Probable ACP-binding domain of malonyl-CoA ACP transacylase"/>
    <property type="match status" value="1"/>
</dbReference>
<dbReference type="InterPro" id="IPR057326">
    <property type="entry name" value="KR_dom"/>
</dbReference>
<dbReference type="InterPro" id="IPR009081">
    <property type="entry name" value="PP-bd_ACP"/>
</dbReference>
<dbReference type="Gene3D" id="3.40.50.1820">
    <property type="entry name" value="alpha/beta hydrolase"/>
    <property type="match status" value="1"/>
</dbReference>
<dbReference type="Pfam" id="PF03959">
    <property type="entry name" value="FSH1"/>
    <property type="match status" value="1"/>
</dbReference>
<dbReference type="Gene3D" id="2.40.30.10">
    <property type="entry name" value="Translation factors"/>
    <property type="match status" value="1"/>
</dbReference>
<comment type="cofactor">
    <cofactor evidence="1">
        <name>FAD</name>
        <dbReference type="ChEBI" id="CHEBI:57692"/>
    </cofactor>
</comment>
<dbReference type="InterPro" id="IPR056501">
    <property type="entry name" value="NAD-bd_HRPKS_sdrA"/>
</dbReference>
<accession>A0A0C1E2Z0</accession>
<feature type="region of interest" description="Disordered" evidence="10">
    <location>
        <begin position="2480"/>
        <end position="2506"/>
    </location>
</feature>
<dbReference type="SUPFAM" id="SSF53474">
    <property type="entry name" value="alpha/beta-Hydrolases"/>
    <property type="match status" value="1"/>
</dbReference>
<feature type="region of interest" description="Disordered" evidence="10">
    <location>
        <begin position="1228"/>
        <end position="1248"/>
    </location>
</feature>
<dbReference type="SMART" id="SM01117">
    <property type="entry name" value="Cyt-b5"/>
    <property type="match status" value="1"/>
</dbReference>
<dbReference type="PROSITE" id="PS50255">
    <property type="entry name" value="CYTOCHROME_B5_2"/>
    <property type="match status" value="1"/>
</dbReference>
<dbReference type="GO" id="GO:0006633">
    <property type="term" value="P:fatty acid biosynthetic process"/>
    <property type="evidence" value="ECO:0007669"/>
    <property type="project" value="InterPro"/>
</dbReference>
<dbReference type="CDD" id="cd06183">
    <property type="entry name" value="cyt_b5_reduct_like"/>
    <property type="match status" value="1"/>
</dbReference>
<evidence type="ECO:0000256" key="5">
    <source>
        <dbReference type="ARBA" id="ARBA00022679"/>
    </source>
</evidence>
<evidence type="ECO:0000313" key="16">
    <source>
        <dbReference type="EMBL" id="KIA75907.1"/>
    </source>
</evidence>
<keyword evidence="4" id="KW-0285">Flavoprotein</keyword>
<keyword evidence="3" id="KW-0597">Phosphoprotein</keyword>
<evidence type="ECO:0000259" key="11">
    <source>
        <dbReference type="PROSITE" id="PS50075"/>
    </source>
</evidence>
<dbReference type="InterPro" id="IPR016036">
    <property type="entry name" value="Malonyl_transacylase_ACP-bd"/>
</dbReference>
<keyword evidence="17" id="KW-1185">Reference proteome</keyword>
<dbReference type="SUPFAM" id="SSF63380">
    <property type="entry name" value="Riboflavin synthase domain-like"/>
    <property type="match status" value="1"/>
</dbReference>
<dbReference type="EMBL" id="JOMC01000026">
    <property type="protein sequence ID" value="KIA75907.1"/>
    <property type="molecule type" value="Genomic_DNA"/>
</dbReference>
<dbReference type="InterPro" id="IPR005645">
    <property type="entry name" value="FSH-like_dom"/>
</dbReference>
<organism evidence="16 17">
    <name type="scientific">Aspergillus ustus</name>
    <dbReference type="NCBI Taxonomy" id="40382"/>
    <lineage>
        <taxon>Eukaryota</taxon>
        <taxon>Fungi</taxon>
        <taxon>Dikarya</taxon>
        <taxon>Ascomycota</taxon>
        <taxon>Pezizomycotina</taxon>
        <taxon>Eurotiomycetes</taxon>
        <taxon>Eurotiomycetidae</taxon>
        <taxon>Eurotiales</taxon>
        <taxon>Aspergillaceae</taxon>
        <taxon>Aspergillus</taxon>
        <taxon>Aspergillus subgen. Nidulantes</taxon>
    </lineage>
</organism>
<dbReference type="SUPFAM" id="SSF50129">
    <property type="entry name" value="GroES-like"/>
    <property type="match status" value="1"/>
</dbReference>
<evidence type="ECO:0000259" key="15">
    <source>
        <dbReference type="PROSITE" id="PS52019"/>
    </source>
</evidence>
<dbReference type="InterPro" id="IPR016035">
    <property type="entry name" value="Acyl_Trfase/lysoPLipase"/>
</dbReference>
<dbReference type="PROSITE" id="PS00012">
    <property type="entry name" value="PHOSPHOPANTETHEINE"/>
    <property type="match status" value="1"/>
</dbReference>
<comment type="caution">
    <text evidence="16">The sequence shown here is derived from an EMBL/GenBank/DDBJ whole genome shotgun (WGS) entry which is preliminary data.</text>
</comment>
<dbReference type="PROSITE" id="PS51384">
    <property type="entry name" value="FAD_FR"/>
    <property type="match status" value="1"/>
</dbReference>
<dbReference type="InterPro" id="IPR020806">
    <property type="entry name" value="PKS_PP-bd"/>
</dbReference>